<dbReference type="Gramene" id="rna24746">
    <property type="protein sequence ID" value="RHN62196.1"/>
    <property type="gene ID" value="gene24746"/>
</dbReference>
<gene>
    <name evidence="1" type="ORF">MtrunA17_Chr4g0044821</name>
</gene>
<dbReference type="AlphaFoldDB" id="A0A396I9B4"/>
<reference evidence="1" key="1">
    <citation type="journal article" date="2018" name="Nat. Plants">
        <title>Whole-genome landscape of Medicago truncatula symbiotic genes.</title>
        <authorList>
            <person name="Pecrix Y."/>
            <person name="Gamas P."/>
            <person name="Carrere S."/>
        </authorList>
    </citation>
    <scope>NUCLEOTIDE SEQUENCE</scope>
    <source>
        <tissue evidence="1">Leaves</tissue>
    </source>
</reference>
<dbReference type="EMBL" id="PSQE01000004">
    <property type="protein sequence ID" value="RHN62196.1"/>
    <property type="molecule type" value="Genomic_DNA"/>
</dbReference>
<protein>
    <submittedName>
        <fullName evidence="1">Uncharacterized protein</fullName>
    </submittedName>
</protein>
<evidence type="ECO:0000313" key="1">
    <source>
        <dbReference type="EMBL" id="RHN62196.1"/>
    </source>
</evidence>
<proteinExistence type="predicted"/>
<dbReference type="Proteomes" id="UP000265566">
    <property type="component" value="Chromosome 4"/>
</dbReference>
<organism evidence="1">
    <name type="scientific">Medicago truncatula</name>
    <name type="common">Barrel medic</name>
    <name type="synonym">Medicago tribuloides</name>
    <dbReference type="NCBI Taxonomy" id="3880"/>
    <lineage>
        <taxon>Eukaryota</taxon>
        <taxon>Viridiplantae</taxon>
        <taxon>Streptophyta</taxon>
        <taxon>Embryophyta</taxon>
        <taxon>Tracheophyta</taxon>
        <taxon>Spermatophyta</taxon>
        <taxon>Magnoliopsida</taxon>
        <taxon>eudicotyledons</taxon>
        <taxon>Gunneridae</taxon>
        <taxon>Pentapetalae</taxon>
        <taxon>rosids</taxon>
        <taxon>fabids</taxon>
        <taxon>Fabales</taxon>
        <taxon>Fabaceae</taxon>
        <taxon>Papilionoideae</taxon>
        <taxon>50 kb inversion clade</taxon>
        <taxon>NPAAA clade</taxon>
        <taxon>Hologalegina</taxon>
        <taxon>IRL clade</taxon>
        <taxon>Trifolieae</taxon>
        <taxon>Medicago</taxon>
    </lineage>
</organism>
<comment type="caution">
    <text evidence="1">The sequence shown here is derived from an EMBL/GenBank/DDBJ whole genome shotgun (WGS) entry which is preliminary data.</text>
</comment>
<accession>A0A396I9B4</accession>
<name>A0A396I9B4_MEDTR</name>
<sequence length="52" mass="6041">MLHKNDFKLGTRIAFQVTSEINIPVELEGIKSLPLCQARRVYFVNLQFITTF</sequence>